<keyword evidence="3" id="KW-1185">Reference proteome</keyword>
<gene>
    <name evidence="2" type="ORF">EBB54_22485</name>
</gene>
<sequence>MKKKYIILISFILVVAVGIISFYLLTRPTVLGNMSNEYSKQVTASSDISFVGEAGNRIKFVFESNVISGNLDMTLYDSDGNAVYTLDNAKELATYFILERSTTYTLVAKCDNFVGTYKIFVYLDKANTSTDSSLSVQ</sequence>
<evidence type="ECO:0000313" key="3">
    <source>
        <dbReference type="Proteomes" id="UP000274920"/>
    </source>
</evidence>
<keyword evidence="1" id="KW-0472">Membrane</keyword>
<proteinExistence type="predicted"/>
<keyword evidence="1" id="KW-0812">Transmembrane</keyword>
<dbReference type="AlphaFoldDB" id="A0A3R8M1D2"/>
<reference evidence="2" key="1">
    <citation type="submission" date="2018-10" db="EMBL/GenBank/DDBJ databases">
        <title>Schaedlerella arabinophila gen. nov. sp. nov., isolated from the mouse intestinal tract and comparative analysis with the genome of the closely related altered Schaedler flora strain ASF502.</title>
        <authorList>
            <person name="Miyake S."/>
            <person name="Soh M."/>
            <person name="Seedorf H."/>
        </authorList>
    </citation>
    <scope>NUCLEOTIDE SEQUENCE [LARGE SCALE GENOMIC DNA]</scope>
    <source>
        <strain evidence="2">DSM 106076</strain>
    </source>
</reference>
<dbReference type="Proteomes" id="UP000274920">
    <property type="component" value="Unassembled WGS sequence"/>
</dbReference>
<evidence type="ECO:0008006" key="4">
    <source>
        <dbReference type="Google" id="ProtNLM"/>
    </source>
</evidence>
<name>A0A3R8M1D2_9FIRM</name>
<dbReference type="EMBL" id="RHJS01000002">
    <property type="protein sequence ID" value="RRK33820.1"/>
    <property type="molecule type" value="Genomic_DNA"/>
</dbReference>
<dbReference type="RefSeq" id="WP_125129024.1">
    <property type="nucleotide sequence ID" value="NZ_RHJS01000002.1"/>
</dbReference>
<accession>A0A3R8M1D2</accession>
<comment type="caution">
    <text evidence="2">The sequence shown here is derived from an EMBL/GenBank/DDBJ whole genome shotgun (WGS) entry which is preliminary data.</text>
</comment>
<keyword evidence="1" id="KW-1133">Transmembrane helix</keyword>
<evidence type="ECO:0000313" key="2">
    <source>
        <dbReference type="EMBL" id="RRK33820.1"/>
    </source>
</evidence>
<organism evidence="2 3">
    <name type="scientific">Schaedlerella arabinosiphila</name>
    <dbReference type="NCBI Taxonomy" id="2044587"/>
    <lineage>
        <taxon>Bacteria</taxon>
        <taxon>Bacillati</taxon>
        <taxon>Bacillota</taxon>
        <taxon>Clostridia</taxon>
        <taxon>Lachnospirales</taxon>
        <taxon>Lachnospiraceae</taxon>
        <taxon>Schaedlerella</taxon>
    </lineage>
</organism>
<feature type="transmembrane region" description="Helical" evidence="1">
    <location>
        <begin position="6"/>
        <end position="25"/>
    </location>
</feature>
<evidence type="ECO:0000256" key="1">
    <source>
        <dbReference type="SAM" id="Phobius"/>
    </source>
</evidence>
<protein>
    <recommendedName>
        <fullName evidence="4">GOLD domain-containing protein</fullName>
    </recommendedName>
</protein>